<dbReference type="EMBL" id="LT859958">
    <property type="protein sequence ID" value="SMX54596.1"/>
    <property type="molecule type" value="Genomic_DNA"/>
</dbReference>
<keyword evidence="1" id="KW-0812">Transmembrane</keyword>
<dbReference type="Proteomes" id="UP000195514">
    <property type="component" value="Chromosome I"/>
</dbReference>
<keyword evidence="3" id="KW-1185">Reference proteome</keyword>
<dbReference type="RefSeq" id="WP_087862427.1">
    <property type="nucleotide sequence ID" value="NZ_LT859958.1"/>
</dbReference>
<accession>A0A1Y6K4V0</accession>
<gene>
    <name evidence="2" type="ORF">CFX1CAM_1531</name>
</gene>
<keyword evidence="1" id="KW-0472">Membrane</keyword>
<evidence type="ECO:0000313" key="2">
    <source>
        <dbReference type="EMBL" id="SMX54596.1"/>
    </source>
</evidence>
<reference evidence="3" key="1">
    <citation type="submission" date="2017-05" db="EMBL/GenBank/DDBJ databases">
        <authorList>
            <person name="Kirkegaard R."/>
            <person name="Mcilroy J S."/>
        </authorList>
    </citation>
    <scope>NUCLEOTIDE SEQUENCE [LARGE SCALE GENOMIC DNA]</scope>
</reference>
<feature type="transmembrane region" description="Helical" evidence="1">
    <location>
        <begin position="12"/>
        <end position="36"/>
    </location>
</feature>
<dbReference type="KEGG" id="abat:CFX1CAM_1531"/>
<feature type="transmembrane region" description="Helical" evidence="1">
    <location>
        <begin position="57"/>
        <end position="81"/>
    </location>
</feature>
<sequence>MDMVLQKVLRGLVTYRAIIYILLGVGILVYLRMLIIGVMEWKKSVFGLERRIAQRRLVSASTGLILLFLLLVGEFLLVTLIEPRMPAQSSESQVSVDPLVVPTTTLQLDENPNSRTLPVVEGSDASVEQGELVFECVEDQVEITEPTDGGTISGTVEIFGSVYVDNFGSYKYEFSPVGNINWITIAAGNQLKLHESIGFWYTSELTPGRYLLRLVPLDNTGKELMPCIITVEVVAPKE</sequence>
<name>A0A1Y6K4V0_9CHLR</name>
<proteinExistence type="predicted"/>
<protein>
    <submittedName>
        <fullName evidence="2">Uncharacterized protein</fullName>
    </submittedName>
</protein>
<evidence type="ECO:0000256" key="1">
    <source>
        <dbReference type="SAM" id="Phobius"/>
    </source>
</evidence>
<dbReference type="AlphaFoldDB" id="A0A1Y6K4V0"/>
<organism evidence="2 3">
    <name type="scientific">Candidatus Brevifilum fermentans</name>
    <dbReference type="NCBI Taxonomy" id="1986204"/>
    <lineage>
        <taxon>Bacteria</taxon>
        <taxon>Bacillati</taxon>
        <taxon>Chloroflexota</taxon>
        <taxon>Anaerolineae</taxon>
        <taxon>Anaerolineales</taxon>
        <taxon>Anaerolineaceae</taxon>
        <taxon>Candidatus Brevifilum</taxon>
    </lineage>
</organism>
<evidence type="ECO:0000313" key="3">
    <source>
        <dbReference type="Proteomes" id="UP000195514"/>
    </source>
</evidence>
<keyword evidence="1" id="KW-1133">Transmembrane helix</keyword>
<dbReference type="OrthoDB" id="167016at2"/>